<evidence type="ECO:0000256" key="2">
    <source>
        <dbReference type="SAM" id="SignalP"/>
    </source>
</evidence>
<keyword evidence="4" id="KW-1185">Reference proteome</keyword>
<feature type="transmembrane region" description="Helical" evidence="1">
    <location>
        <begin position="104"/>
        <end position="123"/>
    </location>
</feature>
<dbReference type="EMBL" id="QUSY01003727">
    <property type="protein sequence ID" value="RHY16471.1"/>
    <property type="molecule type" value="Genomic_DNA"/>
</dbReference>
<feature type="transmembrane region" description="Helical" evidence="1">
    <location>
        <begin position="143"/>
        <end position="163"/>
    </location>
</feature>
<feature type="signal peptide" evidence="2">
    <location>
        <begin position="1"/>
        <end position="18"/>
    </location>
</feature>
<accession>A0A3R6WDQ0</accession>
<dbReference type="SUPFAM" id="SSF81665">
    <property type="entry name" value="Calcium ATPase, transmembrane domain M"/>
    <property type="match status" value="1"/>
</dbReference>
<gene>
    <name evidence="3" type="ORF">DYB32_010641</name>
</gene>
<evidence type="ECO:0000256" key="1">
    <source>
        <dbReference type="SAM" id="Phobius"/>
    </source>
</evidence>
<feature type="chain" id="PRO_5018656014" evidence="2">
    <location>
        <begin position="19"/>
        <end position="170"/>
    </location>
</feature>
<dbReference type="Proteomes" id="UP000285060">
    <property type="component" value="Unassembled WGS sequence"/>
</dbReference>
<comment type="caution">
    <text evidence="3">The sequence shown here is derived from an EMBL/GenBank/DDBJ whole genome shotgun (WGS) entry which is preliminary data.</text>
</comment>
<feature type="non-terminal residue" evidence="3">
    <location>
        <position position="1"/>
    </location>
</feature>
<keyword evidence="1" id="KW-0812">Transmembrane</keyword>
<sequence length="170" mass="18493">ASQSVVFALYFSATLAVAQRQPWFCALPDVAAGRAHCYPYRPNESGDMTTHAFEVSIVWLLGTPPLGSVSKKYTCLGHWHYVVLAIAFNLKDPFREPAWHNRAFVLYTAAVGAILLGLVLWPGNAMAVAWLDLTTPLPLSFCFEMAASCALALVTAVGVEMAVRITFAQS</sequence>
<protein>
    <submittedName>
        <fullName evidence="3">Uncharacterized protein</fullName>
    </submittedName>
</protein>
<keyword evidence="1" id="KW-1133">Transmembrane helix</keyword>
<proteinExistence type="predicted"/>
<keyword evidence="1" id="KW-0472">Membrane</keyword>
<dbReference type="InterPro" id="IPR023298">
    <property type="entry name" value="ATPase_P-typ_TM_dom_sf"/>
</dbReference>
<dbReference type="AlphaFoldDB" id="A0A3R6WDQ0"/>
<evidence type="ECO:0000313" key="4">
    <source>
        <dbReference type="Proteomes" id="UP000285060"/>
    </source>
</evidence>
<keyword evidence="2" id="KW-0732">Signal</keyword>
<name>A0A3R6WDQ0_9STRA</name>
<evidence type="ECO:0000313" key="3">
    <source>
        <dbReference type="EMBL" id="RHY16471.1"/>
    </source>
</evidence>
<organism evidence="3 4">
    <name type="scientific">Aphanomyces invadans</name>
    <dbReference type="NCBI Taxonomy" id="157072"/>
    <lineage>
        <taxon>Eukaryota</taxon>
        <taxon>Sar</taxon>
        <taxon>Stramenopiles</taxon>
        <taxon>Oomycota</taxon>
        <taxon>Saprolegniomycetes</taxon>
        <taxon>Saprolegniales</taxon>
        <taxon>Verrucalvaceae</taxon>
        <taxon>Aphanomyces</taxon>
    </lineage>
</organism>
<reference evidence="3 4" key="1">
    <citation type="submission" date="2018-08" db="EMBL/GenBank/DDBJ databases">
        <title>Aphanomyces genome sequencing and annotation.</title>
        <authorList>
            <person name="Minardi D."/>
            <person name="Oidtmann B."/>
            <person name="Van Der Giezen M."/>
            <person name="Studholme D.J."/>
        </authorList>
    </citation>
    <scope>NUCLEOTIDE SEQUENCE [LARGE SCALE GENOMIC DNA]</scope>
    <source>
        <strain evidence="3 4">NJM0002</strain>
    </source>
</reference>